<organism evidence="7 8">
    <name type="scientific">Caballeronia pedi</name>
    <dbReference type="NCBI Taxonomy" id="1777141"/>
    <lineage>
        <taxon>Bacteria</taxon>
        <taxon>Pseudomonadati</taxon>
        <taxon>Pseudomonadota</taxon>
        <taxon>Betaproteobacteria</taxon>
        <taxon>Burkholderiales</taxon>
        <taxon>Burkholderiaceae</taxon>
        <taxon>Caballeronia</taxon>
    </lineage>
</organism>
<dbReference type="AlphaFoldDB" id="A0A158BK57"/>
<dbReference type="Proteomes" id="UP000054911">
    <property type="component" value="Unassembled WGS sequence"/>
</dbReference>
<dbReference type="GO" id="GO:0016020">
    <property type="term" value="C:membrane"/>
    <property type="evidence" value="ECO:0007669"/>
    <property type="project" value="UniProtKB-SubCell"/>
</dbReference>
<feature type="transmembrane region" description="Helical" evidence="6">
    <location>
        <begin position="191"/>
        <end position="209"/>
    </location>
</feature>
<feature type="transmembrane region" description="Helical" evidence="6">
    <location>
        <begin position="272"/>
        <end position="293"/>
    </location>
</feature>
<dbReference type="PANTHER" id="PTHR21716:SF4">
    <property type="entry name" value="TRANSMEMBRANE PROTEIN 245"/>
    <property type="match status" value="1"/>
</dbReference>
<keyword evidence="4 6" id="KW-1133">Transmembrane helix</keyword>
<dbReference type="Pfam" id="PF01594">
    <property type="entry name" value="AI-2E_transport"/>
    <property type="match status" value="1"/>
</dbReference>
<comment type="subcellular location">
    <subcellularLocation>
        <location evidence="1">Membrane</location>
        <topology evidence="1">Multi-pass membrane protein</topology>
    </subcellularLocation>
</comment>
<proteinExistence type="inferred from homology"/>
<feature type="transmembrane region" description="Helical" evidence="6">
    <location>
        <begin position="96"/>
        <end position="118"/>
    </location>
</feature>
<evidence type="ECO:0000256" key="6">
    <source>
        <dbReference type="SAM" id="Phobius"/>
    </source>
</evidence>
<sequence>MLEPGARKPFDGRASMARLARTYLAFCPPYRSIMDNHTVHQNFFHILLFVVTLALAWVLLPFFGAIFWGAILAILFQPMQRYLAARFGKRRNLAALTTLAAAILIVIIPLAVVAVTLVQEIALVYARIKSGELNFGLYFQHVLHALPVSVQQLLGRFGLDDIPGIQHKLMEGASQISQFAATQALSIGQNTFQFVVSFGVMLYLVFFLLRDGGEIGRRIRRAIPLDAEPKQHLIVKFTTVVRATVKGNIAVAAVQGFLGGMIFWILGIGGSLLWGVLMAFLSLLPAVGAAIVWVPAALYFFMTGAIFKGLILVVFCVVVIGLVDNVLRPILVGKDTKMPDWVVLISTLGGMALFGINGFVIGPLVAALFMASWDLFSQDQASA</sequence>
<feature type="transmembrane region" description="Helical" evidence="6">
    <location>
        <begin position="343"/>
        <end position="369"/>
    </location>
</feature>
<dbReference type="STRING" id="1777141.AWB80_03667"/>
<evidence type="ECO:0000313" key="8">
    <source>
        <dbReference type="Proteomes" id="UP000054911"/>
    </source>
</evidence>
<comment type="caution">
    <text evidence="7">The sequence shown here is derived from an EMBL/GenBank/DDBJ whole genome shotgun (WGS) entry which is preliminary data.</text>
</comment>
<feature type="transmembrane region" description="Helical" evidence="6">
    <location>
        <begin position="249"/>
        <end position="266"/>
    </location>
</feature>
<evidence type="ECO:0000256" key="2">
    <source>
        <dbReference type="ARBA" id="ARBA00009773"/>
    </source>
</evidence>
<evidence type="ECO:0000313" key="7">
    <source>
        <dbReference type="EMBL" id="SAK70431.1"/>
    </source>
</evidence>
<keyword evidence="5 6" id="KW-0472">Membrane</keyword>
<dbReference type="EMBL" id="FCOE02000011">
    <property type="protein sequence ID" value="SAK70431.1"/>
    <property type="molecule type" value="Genomic_DNA"/>
</dbReference>
<protein>
    <submittedName>
        <fullName evidence="7">Membrane protein</fullName>
    </submittedName>
</protein>
<accession>A0A158BK57</accession>
<keyword evidence="3 6" id="KW-0812">Transmembrane</keyword>
<gene>
    <name evidence="7" type="ORF">AWB80_03667</name>
</gene>
<name>A0A158BK57_9BURK</name>
<evidence type="ECO:0000256" key="3">
    <source>
        <dbReference type="ARBA" id="ARBA00022692"/>
    </source>
</evidence>
<evidence type="ECO:0000256" key="4">
    <source>
        <dbReference type="ARBA" id="ARBA00022989"/>
    </source>
</evidence>
<evidence type="ECO:0000256" key="5">
    <source>
        <dbReference type="ARBA" id="ARBA00023136"/>
    </source>
</evidence>
<feature type="transmembrane region" description="Helical" evidence="6">
    <location>
        <begin position="43"/>
        <end position="76"/>
    </location>
</feature>
<dbReference type="InterPro" id="IPR002549">
    <property type="entry name" value="AI-2E-like"/>
</dbReference>
<dbReference type="PANTHER" id="PTHR21716">
    <property type="entry name" value="TRANSMEMBRANE PROTEIN"/>
    <property type="match status" value="1"/>
</dbReference>
<keyword evidence="8" id="KW-1185">Reference proteome</keyword>
<feature type="transmembrane region" description="Helical" evidence="6">
    <location>
        <begin position="305"/>
        <end position="323"/>
    </location>
</feature>
<reference evidence="7" key="1">
    <citation type="submission" date="2016-01" db="EMBL/GenBank/DDBJ databases">
        <authorList>
            <person name="Peeters C."/>
        </authorList>
    </citation>
    <scope>NUCLEOTIDE SEQUENCE [LARGE SCALE GENOMIC DNA]</scope>
    <source>
        <strain evidence="7">LMG 29323</strain>
    </source>
</reference>
<comment type="similarity">
    <text evidence="2">Belongs to the autoinducer-2 exporter (AI-2E) (TC 2.A.86) family.</text>
</comment>
<evidence type="ECO:0000256" key="1">
    <source>
        <dbReference type="ARBA" id="ARBA00004141"/>
    </source>
</evidence>